<feature type="compositionally biased region" description="Basic and acidic residues" evidence="1">
    <location>
        <begin position="1"/>
        <end position="16"/>
    </location>
</feature>
<keyword evidence="3" id="KW-1185">Reference proteome</keyword>
<name>A0AA38G8U8_TAXCH</name>
<accession>A0AA38G8U8</accession>
<gene>
    <name evidence="2" type="ORF">KI387_019214</name>
</gene>
<organism evidence="2 3">
    <name type="scientific">Taxus chinensis</name>
    <name type="common">Chinese yew</name>
    <name type="synonym">Taxus wallichiana var. chinensis</name>
    <dbReference type="NCBI Taxonomy" id="29808"/>
    <lineage>
        <taxon>Eukaryota</taxon>
        <taxon>Viridiplantae</taxon>
        <taxon>Streptophyta</taxon>
        <taxon>Embryophyta</taxon>
        <taxon>Tracheophyta</taxon>
        <taxon>Spermatophyta</taxon>
        <taxon>Pinopsida</taxon>
        <taxon>Pinidae</taxon>
        <taxon>Conifers II</taxon>
        <taxon>Cupressales</taxon>
        <taxon>Taxaceae</taxon>
        <taxon>Taxus</taxon>
    </lineage>
</organism>
<sequence length="102" mass="11572">MDTKDANRPVRPERETFALGHLGRKDARDVDSRKSREPIRLHHVSSADKGQGSPFRADRRFLSQTALEHLGQKDAKGTKEPAGPRTNQIMTRVTREKVKKSK</sequence>
<dbReference type="AlphaFoldDB" id="A0AA38G8U8"/>
<dbReference type="EMBL" id="JAHRHJ020000004">
    <property type="protein sequence ID" value="KAH9317445.1"/>
    <property type="molecule type" value="Genomic_DNA"/>
</dbReference>
<feature type="non-terminal residue" evidence="2">
    <location>
        <position position="102"/>
    </location>
</feature>
<feature type="region of interest" description="Disordered" evidence="1">
    <location>
        <begin position="1"/>
        <end position="55"/>
    </location>
</feature>
<comment type="caution">
    <text evidence="2">The sequence shown here is derived from an EMBL/GenBank/DDBJ whole genome shotgun (WGS) entry which is preliminary data.</text>
</comment>
<evidence type="ECO:0000313" key="2">
    <source>
        <dbReference type="EMBL" id="KAH9317445.1"/>
    </source>
</evidence>
<reference evidence="2 3" key="1">
    <citation type="journal article" date="2021" name="Nat. Plants">
        <title>The Taxus genome provides insights into paclitaxel biosynthesis.</title>
        <authorList>
            <person name="Xiong X."/>
            <person name="Gou J."/>
            <person name="Liao Q."/>
            <person name="Li Y."/>
            <person name="Zhou Q."/>
            <person name="Bi G."/>
            <person name="Li C."/>
            <person name="Du R."/>
            <person name="Wang X."/>
            <person name="Sun T."/>
            <person name="Guo L."/>
            <person name="Liang H."/>
            <person name="Lu P."/>
            <person name="Wu Y."/>
            <person name="Zhang Z."/>
            <person name="Ro D.K."/>
            <person name="Shang Y."/>
            <person name="Huang S."/>
            <person name="Yan J."/>
        </authorList>
    </citation>
    <scope>NUCLEOTIDE SEQUENCE [LARGE SCALE GENOMIC DNA]</scope>
    <source>
        <strain evidence="2">Ta-2019</strain>
    </source>
</reference>
<protein>
    <submittedName>
        <fullName evidence="2">Uncharacterized protein</fullName>
    </submittedName>
</protein>
<evidence type="ECO:0000313" key="3">
    <source>
        <dbReference type="Proteomes" id="UP000824469"/>
    </source>
</evidence>
<proteinExistence type="predicted"/>
<feature type="compositionally biased region" description="Basic and acidic residues" evidence="1">
    <location>
        <begin position="23"/>
        <end position="40"/>
    </location>
</feature>
<evidence type="ECO:0000256" key="1">
    <source>
        <dbReference type="SAM" id="MobiDB-lite"/>
    </source>
</evidence>
<dbReference type="Proteomes" id="UP000824469">
    <property type="component" value="Unassembled WGS sequence"/>
</dbReference>